<keyword evidence="1" id="KW-0472">Membrane</keyword>
<dbReference type="OrthoDB" id="5439622at2"/>
<evidence type="ECO:0008006" key="4">
    <source>
        <dbReference type="Google" id="ProtNLM"/>
    </source>
</evidence>
<feature type="transmembrane region" description="Helical" evidence="1">
    <location>
        <begin position="635"/>
        <end position="658"/>
    </location>
</feature>
<dbReference type="AlphaFoldDB" id="D6Z3W7"/>
<name>D6Z3W7_DESAT</name>
<keyword evidence="3" id="KW-1185">Reference proteome</keyword>
<sequence length="703" mass="80644">MVDHYHEVLLAVQADPARGEEMLAAKWPEFFYGLRALLRDDGREQEEDRENLLLFRFPNPTKALTSFFARLKQVKQRVGWDQTRGEAPLRLVLCLPDLEPLPELLTTADPEAWQQLPPEVPHLSRKLKEQWRQLSDSSRIGFHTLGDEEDGLSPLLFSEEKPRQQRPPLFPHRHLPRRGNSPPCFYCSQTNHEPASCPAKMLTMQTQGLPTVGYLPLEELAQRFAEAMGRQQDLDNLLLTGISPGQLRQDNLLRVYLSYYDLNKVFQPRFLAGIAFSPHSHWDELGRPEATSADNSSLFMGLDCLRVGQYRQADDLFINESRRPRGKQLYAAIGRALVALEQNRLQDMAHYLANALKMAIANKDRIYVCLLLYRHYLLQGDFWKAAHSLDNILAIDRECAEAIYRQIQLAVAEDSLHEALHRLSSLVAEEKLYFIHVLMDPELLPLQDDIDNILHNRLQNQRQEAEENLAQTRAVAEEMEHWLEPEEPALKELRDDLALLEQQWQQGSYYDLVDVAVKSKRINQRCYRLQEARIDALQERIIAAGKRLTSFKNFWQSYPHTSFFPEFGETLKSLHELTTKTDRGGQKNLTGASYRALVEALDESEEKFNRLKELTVKMVWVRNLFKGGKQFIRSLVAAELALISLTLVLLATLLLLSADSPAASGLAEVLRDQAVQKRLLTTVTLILAPFAALIHTLWRSLEQ</sequence>
<gene>
    <name evidence="2" type="ordered locus">DaAHT2_1547</name>
</gene>
<dbReference type="eggNOG" id="COG0457">
    <property type="taxonomic scope" value="Bacteria"/>
</dbReference>
<dbReference type="KEGG" id="dak:DaAHT2_1547"/>
<dbReference type="RefSeq" id="WP_013163769.1">
    <property type="nucleotide sequence ID" value="NC_014216.1"/>
</dbReference>
<dbReference type="EMBL" id="CP001940">
    <property type="protein sequence ID" value="ADH86242.1"/>
    <property type="molecule type" value="Genomic_DNA"/>
</dbReference>
<reference evidence="3" key="1">
    <citation type="submission" date="2010-02" db="EMBL/GenBank/DDBJ databases">
        <title>Complete sequence of Desulfurivibrio alkaliphilus AHT2.</title>
        <authorList>
            <consortium name="US DOE Joint Genome Institute"/>
            <person name="Pitluck S."/>
            <person name="Chertkov O."/>
            <person name="Detter J.C."/>
            <person name="Han C."/>
            <person name="Tapia R."/>
            <person name="Larimer F."/>
            <person name="Land M."/>
            <person name="Hauser L."/>
            <person name="Kyrpides N."/>
            <person name="Mikhailova N."/>
            <person name="Sorokin D.Y."/>
            <person name="Muyzer G."/>
            <person name="Woyke T."/>
        </authorList>
    </citation>
    <scope>NUCLEOTIDE SEQUENCE [LARGE SCALE GENOMIC DNA]</scope>
    <source>
        <strain evidence="3">DSM 19089 / UNIQEM U267 / AHT2</strain>
    </source>
</reference>
<evidence type="ECO:0000256" key="1">
    <source>
        <dbReference type="SAM" id="Phobius"/>
    </source>
</evidence>
<proteinExistence type="predicted"/>
<evidence type="ECO:0000313" key="2">
    <source>
        <dbReference type="EMBL" id="ADH86242.1"/>
    </source>
</evidence>
<keyword evidence="1" id="KW-0812">Transmembrane</keyword>
<dbReference type="InParanoid" id="D6Z3W7"/>
<feature type="transmembrane region" description="Helical" evidence="1">
    <location>
        <begin position="679"/>
        <end position="698"/>
    </location>
</feature>
<dbReference type="HOGENOM" id="CLU_396256_0_0_7"/>
<dbReference type="Proteomes" id="UP000001508">
    <property type="component" value="Chromosome"/>
</dbReference>
<accession>D6Z3W7</accession>
<dbReference type="STRING" id="589865.DaAHT2_1547"/>
<protein>
    <recommendedName>
        <fullName evidence="4">Tetratricopeptide repeat protein</fullName>
    </recommendedName>
</protein>
<organism evidence="2 3">
    <name type="scientific">Desulfurivibrio alkaliphilus (strain DSM 19089 / UNIQEM U267 / AHT2)</name>
    <dbReference type="NCBI Taxonomy" id="589865"/>
    <lineage>
        <taxon>Bacteria</taxon>
        <taxon>Pseudomonadati</taxon>
        <taxon>Thermodesulfobacteriota</taxon>
        <taxon>Desulfobulbia</taxon>
        <taxon>Desulfobulbales</taxon>
        <taxon>Desulfobulbaceae</taxon>
        <taxon>Desulfurivibrio</taxon>
    </lineage>
</organism>
<evidence type="ECO:0000313" key="3">
    <source>
        <dbReference type="Proteomes" id="UP000001508"/>
    </source>
</evidence>
<keyword evidence="1" id="KW-1133">Transmembrane helix</keyword>